<evidence type="ECO:0000313" key="4">
    <source>
        <dbReference type="Proteomes" id="UP000518188"/>
    </source>
</evidence>
<dbReference type="Pfam" id="PF19701">
    <property type="entry name" value="DUF6199"/>
    <property type="match status" value="1"/>
</dbReference>
<name>A0A7X6MSJ1_9MYCO</name>
<dbReference type="Proteomes" id="UP000518188">
    <property type="component" value="Unassembled WGS sequence"/>
</dbReference>
<comment type="caution">
    <text evidence="3">The sequence shown here is derived from an EMBL/GenBank/DDBJ whole genome shotgun (WGS) entry which is preliminary data.</text>
</comment>
<gene>
    <name evidence="3" type="ORF">HGA11_19925</name>
</gene>
<evidence type="ECO:0000313" key="3">
    <source>
        <dbReference type="EMBL" id="NKZ13246.1"/>
    </source>
</evidence>
<dbReference type="RefSeq" id="WP_162563117.1">
    <property type="nucleotide sequence ID" value="NZ_HG322951.1"/>
</dbReference>
<feature type="transmembrane region" description="Helical" evidence="1">
    <location>
        <begin position="19"/>
        <end position="41"/>
    </location>
</feature>
<dbReference type="AlphaFoldDB" id="A0A7X6MSJ1"/>
<proteinExistence type="predicted"/>
<dbReference type="EMBL" id="JAAXPJ010000008">
    <property type="protein sequence ID" value="NKZ13246.1"/>
    <property type="molecule type" value="Genomic_DNA"/>
</dbReference>
<dbReference type="InterPro" id="IPR045679">
    <property type="entry name" value="DUF6199"/>
</dbReference>
<sequence length="266" mass="28606">MPTTGADCRIGGPACGLRLFAVALAILCLVIGIPLGLFMLLRPRKIWWATESWKYENPEANEPSEAAYGMQALGGLFVIVAAVILAGLAWSTERDKVAAEAEQQKKDDWDKAVAAYQPPPPESRGPLPIIGYVEKPQGRSPGVDYEVFYLKPPNIFTGDIKSLGTPKGWYQCVTRVTRYAPRGVNPVPVHANLSWEPDVPQVDSAASDACTTRDIARSNEIKSQTVYVDAGAGLVTDSPIVDADGTVLVPGKPGNVIPKLDAAPRR</sequence>
<evidence type="ECO:0000259" key="2">
    <source>
        <dbReference type="Pfam" id="PF19701"/>
    </source>
</evidence>
<organism evidence="3 4">
    <name type="scientific">Mycolicibacterium septicum DSM 44393</name>
    <dbReference type="NCBI Taxonomy" id="1341646"/>
    <lineage>
        <taxon>Bacteria</taxon>
        <taxon>Bacillati</taxon>
        <taxon>Actinomycetota</taxon>
        <taxon>Actinomycetes</taxon>
        <taxon>Mycobacteriales</taxon>
        <taxon>Mycobacteriaceae</taxon>
        <taxon>Mycolicibacterium</taxon>
    </lineage>
</organism>
<accession>A0A7X6MSJ1</accession>
<keyword evidence="1" id="KW-0812">Transmembrane</keyword>
<protein>
    <recommendedName>
        <fullName evidence="2">DUF6199 domain-containing protein</fullName>
    </recommendedName>
</protein>
<feature type="transmembrane region" description="Helical" evidence="1">
    <location>
        <begin position="68"/>
        <end position="90"/>
    </location>
</feature>
<keyword evidence="1" id="KW-1133">Transmembrane helix</keyword>
<reference evidence="3 4" key="1">
    <citation type="submission" date="2020-04" db="EMBL/GenBank/DDBJ databases">
        <title>MicrobeNet Type strains.</title>
        <authorList>
            <person name="Nicholson A.C."/>
        </authorList>
    </citation>
    <scope>NUCLEOTIDE SEQUENCE [LARGE SCALE GENOMIC DNA]</scope>
    <source>
        <strain evidence="3 4">ATCC 700731</strain>
    </source>
</reference>
<feature type="domain" description="DUF6199" evidence="2">
    <location>
        <begin position="30"/>
        <end position="86"/>
    </location>
</feature>
<evidence type="ECO:0000256" key="1">
    <source>
        <dbReference type="SAM" id="Phobius"/>
    </source>
</evidence>
<keyword evidence="1" id="KW-0472">Membrane</keyword>